<name>A0A364K0Z1_9BACL</name>
<dbReference type="InterPro" id="IPR015424">
    <property type="entry name" value="PyrdxlP-dep_Trfase"/>
</dbReference>
<dbReference type="Proteomes" id="UP000251213">
    <property type="component" value="Unassembled WGS sequence"/>
</dbReference>
<dbReference type="SUPFAM" id="SSF53383">
    <property type="entry name" value="PLP-dependent transferases"/>
    <property type="match status" value="1"/>
</dbReference>
<dbReference type="InterPro" id="IPR049704">
    <property type="entry name" value="Aminotrans_3_PPA_site"/>
</dbReference>
<evidence type="ECO:0000256" key="2">
    <source>
        <dbReference type="ARBA" id="ARBA00022605"/>
    </source>
</evidence>
<evidence type="ECO:0000256" key="3">
    <source>
        <dbReference type="ARBA" id="ARBA00022679"/>
    </source>
</evidence>
<comment type="subunit">
    <text evidence="5">Homodimer.</text>
</comment>
<comment type="cofactor">
    <cofactor evidence="5">
        <name>pyridoxal 5'-phosphate</name>
        <dbReference type="ChEBI" id="CHEBI:597326"/>
    </cofactor>
    <text evidence="5">Binds 1 pyridoxal phosphate per subunit.</text>
</comment>
<organism evidence="6 7">
    <name type="scientific">Thermoflavimicrobium daqui</name>
    <dbReference type="NCBI Taxonomy" id="2137476"/>
    <lineage>
        <taxon>Bacteria</taxon>
        <taxon>Bacillati</taxon>
        <taxon>Bacillota</taxon>
        <taxon>Bacilli</taxon>
        <taxon>Bacillales</taxon>
        <taxon>Thermoactinomycetaceae</taxon>
        <taxon>Thermoflavimicrobium</taxon>
    </lineage>
</organism>
<dbReference type="GO" id="GO:0030170">
    <property type="term" value="F:pyridoxal phosphate binding"/>
    <property type="evidence" value="ECO:0007669"/>
    <property type="project" value="InterPro"/>
</dbReference>
<dbReference type="GO" id="GO:0006526">
    <property type="term" value="P:L-arginine biosynthetic process"/>
    <property type="evidence" value="ECO:0007669"/>
    <property type="project" value="UniProtKB-UniRule"/>
</dbReference>
<feature type="binding site" evidence="5">
    <location>
        <position position="269"/>
    </location>
    <ligand>
        <name>N(2)-acetyl-L-ornithine</name>
        <dbReference type="ChEBI" id="CHEBI:57805"/>
    </ligand>
</feature>
<gene>
    <name evidence="5" type="primary">argD</name>
    <name evidence="6" type="ORF">DL897_16605</name>
</gene>
<dbReference type="AlphaFoldDB" id="A0A364K0Z1"/>
<keyword evidence="1 5" id="KW-0032">Aminotransferase</keyword>
<accession>A0A364K0Z1</accession>
<keyword evidence="5" id="KW-0963">Cytoplasm</keyword>
<evidence type="ECO:0000256" key="5">
    <source>
        <dbReference type="HAMAP-Rule" id="MF_01107"/>
    </source>
</evidence>
<dbReference type="InterPro" id="IPR015421">
    <property type="entry name" value="PyrdxlP-dep_Trfase_major"/>
</dbReference>
<dbReference type="InterPro" id="IPR015422">
    <property type="entry name" value="PyrdxlP-dep_Trfase_small"/>
</dbReference>
<dbReference type="CDD" id="cd00610">
    <property type="entry name" value="OAT_like"/>
    <property type="match status" value="1"/>
</dbReference>
<dbReference type="Pfam" id="PF00202">
    <property type="entry name" value="Aminotran_3"/>
    <property type="match status" value="1"/>
</dbReference>
<feature type="modified residue" description="N6-(pyridoxal phosphate)lysine" evidence="5">
    <location>
        <position position="241"/>
    </location>
</feature>
<comment type="similarity">
    <text evidence="5">Belongs to the class-III pyridoxal-phosphate-dependent aminotransferase family. ArgD subfamily.</text>
</comment>
<evidence type="ECO:0000256" key="4">
    <source>
        <dbReference type="ARBA" id="ARBA00022898"/>
    </source>
</evidence>
<dbReference type="PROSITE" id="PS00600">
    <property type="entry name" value="AA_TRANSFER_CLASS_3"/>
    <property type="match status" value="1"/>
</dbReference>
<dbReference type="OrthoDB" id="9807885at2"/>
<dbReference type="Gene3D" id="3.40.640.10">
    <property type="entry name" value="Type I PLP-dependent aspartate aminotransferase-like (Major domain)"/>
    <property type="match status" value="1"/>
</dbReference>
<dbReference type="GO" id="GO:0003992">
    <property type="term" value="F:N2-acetyl-L-ornithine:2-oxoglutarate 5-aminotransferase activity"/>
    <property type="evidence" value="ECO:0007669"/>
    <property type="project" value="UniProtKB-UniRule"/>
</dbReference>
<feature type="binding site" evidence="5">
    <location>
        <position position="270"/>
    </location>
    <ligand>
        <name>pyridoxal 5'-phosphate</name>
        <dbReference type="ChEBI" id="CHEBI:597326"/>
    </ligand>
</feature>
<comment type="miscellaneous">
    <text evidence="5">May also have succinyldiaminopimelate aminotransferase activity, thus carrying out the corresponding step in lysine biosynthesis.</text>
</comment>
<dbReference type="UniPathway" id="UPA00068">
    <property type="reaction ID" value="UER00109"/>
</dbReference>
<feature type="binding site" evidence="5">
    <location>
        <begin position="212"/>
        <end position="215"/>
    </location>
    <ligand>
        <name>pyridoxal 5'-phosphate</name>
        <dbReference type="ChEBI" id="CHEBI:597326"/>
    </ligand>
</feature>
<dbReference type="PIRSF" id="PIRSF000521">
    <property type="entry name" value="Transaminase_4ab_Lys_Orn"/>
    <property type="match status" value="1"/>
</dbReference>
<dbReference type="Gene3D" id="3.90.1150.10">
    <property type="entry name" value="Aspartate Aminotransferase, domain 1"/>
    <property type="match status" value="1"/>
</dbReference>
<protein>
    <recommendedName>
        <fullName evidence="5">Acetylornithine aminotransferase</fullName>
        <shortName evidence="5">ACOAT</shortName>
        <ecNumber evidence="5">2.6.1.11</ecNumber>
    </recommendedName>
</protein>
<evidence type="ECO:0000256" key="1">
    <source>
        <dbReference type="ARBA" id="ARBA00022576"/>
    </source>
</evidence>
<dbReference type="NCBIfam" id="TIGR00707">
    <property type="entry name" value="argD"/>
    <property type="match status" value="1"/>
</dbReference>
<keyword evidence="2 5" id="KW-0028">Amino-acid biosynthesis</keyword>
<comment type="subcellular location">
    <subcellularLocation>
        <location evidence="5">Cytoplasm</location>
    </subcellularLocation>
</comment>
<dbReference type="EMBL" id="QJKK01000015">
    <property type="protein sequence ID" value="RAL21360.1"/>
    <property type="molecule type" value="Genomic_DNA"/>
</dbReference>
<evidence type="ECO:0000313" key="6">
    <source>
        <dbReference type="EMBL" id="RAL21360.1"/>
    </source>
</evidence>
<reference evidence="6 7" key="1">
    <citation type="submission" date="2018-06" db="EMBL/GenBank/DDBJ databases">
        <title>Thermoflavimicrobium daqus sp. nov., a thermophilic microbe isolated from Moutai-flavour Daqu.</title>
        <authorList>
            <person name="Wang X."/>
            <person name="Zhou H."/>
        </authorList>
    </citation>
    <scope>NUCLEOTIDE SEQUENCE [LARGE SCALE GENOMIC DNA]</scope>
    <source>
        <strain evidence="6 7">FBKL4.011</strain>
    </source>
</reference>
<feature type="binding site" evidence="5">
    <location>
        <begin position="94"/>
        <end position="95"/>
    </location>
    <ligand>
        <name>pyridoxal 5'-phosphate</name>
        <dbReference type="ChEBI" id="CHEBI:597326"/>
    </ligand>
</feature>
<dbReference type="HAMAP" id="MF_01107">
    <property type="entry name" value="ArgD_aminotrans_3"/>
    <property type="match status" value="1"/>
</dbReference>
<keyword evidence="7" id="KW-1185">Reference proteome</keyword>
<dbReference type="RefSeq" id="WP_113660243.1">
    <property type="nucleotide sequence ID" value="NZ_KZ845677.1"/>
</dbReference>
<dbReference type="GO" id="GO:0005737">
    <property type="term" value="C:cytoplasm"/>
    <property type="evidence" value="ECO:0007669"/>
    <property type="project" value="UniProtKB-SubCell"/>
</dbReference>
<dbReference type="PANTHER" id="PTHR11986:SF79">
    <property type="entry name" value="ACETYLORNITHINE AMINOTRANSFERASE, MITOCHONDRIAL"/>
    <property type="match status" value="1"/>
</dbReference>
<dbReference type="NCBIfam" id="NF002797">
    <property type="entry name" value="PRK02936.1"/>
    <property type="match status" value="1"/>
</dbReference>
<reference evidence="6 7" key="2">
    <citation type="submission" date="2018-06" db="EMBL/GenBank/DDBJ databases">
        <authorList>
            <person name="Zhirakovskaya E."/>
        </authorList>
    </citation>
    <scope>NUCLEOTIDE SEQUENCE [LARGE SCALE GENOMIC DNA]</scope>
    <source>
        <strain evidence="6 7">FBKL4.011</strain>
    </source>
</reference>
<dbReference type="NCBIfam" id="NF002325">
    <property type="entry name" value="PRK01278.1"/>
    <property type="match status" value="1"/>
</dbReference>
<keyword evidence="5" id="KW-0055">Arginine biosynthesis</keyword>
<evidence type="ECO:0000313" key="7">
    <source>
        <dbReference type="Proteomes" id="UP000251213"/>
    </source>
</evidence>
<dbReference type="InterPro" id="IPR004636">
    <property type="entry name" value="AcOrn/SuccOrn_fam"/>
</dbReference>
<comment type="caution">
    <text evidence="6">The sequence shown here is derived from an EMBL/GenBank/DDBJ whole genome shotgun (WGS) entry which is preliminary data.</text>
</comment>
<sequence>MSLFPTYSKYDVTPVKGEGTYLYDVNGKRYLDFTSGIGVINLGHCHSMITKAIQKQAETLCHTSNLFHIVGQETVARKLCQYSGLDAVFFCNSGAEANEAAFKLARKWGNEARLIEHPKIITFKHSFHGRTLATLTATGQDKVKQGFAPYPEGFITVPFQDIDHIKRITGSQIVAVCIELVQGEGGVHPSDRQFVQDLANWCQEKNILLMVDEIQTGMGRTGELFAYQTYGIQPDIVTLAKGLGNGFPVGAMLATERLKPYFGPGSHGSTFGGNPLAMAVAEAVINEMTQPSFLQEVREKGDQLFQSLKEMCVEIEEVIEVRGLGLMIGIELNRPVGSVIQQLTQKGLLTVAAGEKVIRLLPPLTVTTKQIQDAIEMIQQVLNPSQVAVFT</sequence>
<comment type="catalytic activity">
    <reaction evidence="5">
        <text>N(2)-acetyl-L-ornithine + 2-oxoglutarate = N-acetyl-L-glutamate 5-semialdehyde + L-glutamate</text>
        <dbReference type="Rhea" id="RHEA:18049"/>
        <dbReference type="ChEBI" id="CHEBI:16810"/>
        <dbReference type="ChEBI" id="CHEBI:29123"/>
        <dbReference type="ChEBI" id="CHEBI:29985"/>
        <dbReference type="ChEBI" id="CHEBI:57805"/>
        <dbReference type="EC" id="2.6.1.11"/>
    </reaction>
</comment>
<feature type="binding site" evidence="5">
    <location>
        <position position="127"/>
    </location>
    <ligand>
        <name>pyridoxal 5'-phosphate</name>
        <dbReference type="ChEBI" id="CHEBI:597326"/>
    </ligand>
</feature>
<dbReference type="EC" id="2.6.1.11" evidence="5"/>
<feature type="binding site" evidence="5">
    <location>
        <position position="130"/>
    </location>
    <ligand>
        <name>N(2)-acetyl-L-ornithine</name>
        <dbReference type="ChEBI" id="CHEBI:57805"/>
    </ligand>
</feature>
<proteinExistence type="inferred from homology"/>
<keyword evidence="4 5" id="KW-0663">Pyridoxal phosphate</keyword>
<comment type="pathway">
    <text evidence="5">Amino-acid biosynthesis; L-arginine biosynthesis; N(2)-acetyl-L-ornithine from L-glutamate: step 4/4.</text>
</comment>
<dbReference type="InterPro" id="IPR050103">
    <property type="entry name" value="Class-III_PLP-dep_AT"/>
</dbReference>
<keyword evidence="3 5" id="KW-0808">Transferase</keyword>
<dbReference type="FunFam" id="3.40.640.10:FF:000004">
    <property type="entry name" value="Acetylornithine aminotransferase"/>
    <property type="match status" value="1"/>
</dbReference>
<dbReference type="InterPro" id="IPR005814">
    <property type="entry name" value="Aminotrans_3"/>
</dbReference>
<dbReference type="GO" id="GO:0042802">
    <property type="term" value="F:identical protein binding"/>
    <property type="evidence" value="ECO:0007669"/>
    <property type="project" value="TreeGrafter"/>
</dbReference>
<dbReference type="PANTHER" id="PTHR11986">
    <property type="entry name" value="AMINOTRANSFERASE CLASS III"/>
    <property type="match status" value="1"/>
</dbReference>